<name>A0ACB8B668_9AGAM</name>
<comment type="caution">
    <text evidence="1">The sequence shown here is derived from an EMBL/GenBank/DDBJ whole genome shotgun (WGS) entry which is preliminary data.</text>
</comment>
<dbReference type="Proteomes" id="UP000790709">
    <property type="component" value="Unassembled WGS sequence"/>
</dbReference>
<proteinExistence type="predicted"/>
<sequence>YDSEVRYSAPTCLPDTQVQLFSRIHEWLDRDFRRSAHLLAEGRARSDKSAFAQSIAEKYVKQKPSFF</sequence>
<gene>
    <name evidence="1" type="ORF">BV22DRAFT_996238</name>
</gene>
<evidence type="ECO:0000313" key="2">
    <source>
        <dbReference type="Proteomes" id="UP000790709"/>
    </source>
</evidence>
<keyword evidence="2" id="KW-1185">Reference proteome</keyword>
<accession>A0ACB8B668</accession>
<protein>
    <submittedName>
        <fullName evidence="1">Uncharacterized protein</fullName>
    </submittedName>
</protein>
<dbReference type="EMBL" id="MU266586">
    <property type="protein sequence ID" value="KAH7920353.1"/>
    <property type="molecule type" value="Genomic_DNA"/>
</dbReference>
<evidence type="ECO:0000313" key="1">
    <source>
        <dbReference type="EMBL" id="KAH7920353.1"/>
    </source>
</evidence>
<reference evidence="1" key="1">
    <citation type="journal article" date="2021" name="New Phytol.">
        <title>Evolutionary innovations through gain and loss of genes in the ectomycorrhizal Boletales.</title>
        <authorList>
            <person name="Wu G."/>
            <person name="Miyauchi S."/>
            <person name="Morin E."/>
            <person name="Kuo A."/>
            <person name="Drula E."/>
            <person name="Varga T."/>
            <person name="Kohler A."/>
            <person name="Feng B."/>
            <person name="Cao Y."/>
            <person name="Lipzen A."/>
            <person name="Daum C."/>
            <person name="Hundley H."/>
            <person name="Pangilinan J."/>
            <person name="Johnson J."/>
            <person name="Barry K."/>
            <person name="LaButti K."/>
            <person name="Ng V."/>
            <person name="Ahrendt S."/>
            <person name="Min B."/>
            <person name="Choi I.G."/>
            <person name="Park H."/>
            <person name="Plett J.M."/>
            <person name="Magnuson J."/>
            <person name="Spatafora J.W."/>
            <person name="Nagy L.G."/>
            <person name="Henrissat B."/>
            <person name="Grigoriev I.V."/>
            <person name="Yang Z.L."/>
            <person name="Xu J."/>
            <person name="Martin F.M."/>
        </authorList>
    </citation>
    <scope>NUCLEOTIDE SEQUENCE</scope>
    <source>
        <strain evidence="1">KUC20120723A-06</strain>
    </source>
</reference>
<feature type="non-terminal residue" evidence="1">
    <location>
        <position position="1"/>
    </location>
</feature>
<feature type="non-terminal residue" evidence="1">
    <location>
        <position position="67"/>
    </location>
</feature>
<organism evidence="1 2">
    <name type="scientific">Leucogyrophana mollusca</name>
    <dbReference type="NCBI Taxonomy" id="85980"/>
    <lineage>
        <taxon>Eukaryota</taxon>
        <taxon>Fungi</taxon>
        <taxon>Dikarya</taxon>
        <taxon>Basidiomycota</taxon>
        <taxon>Agaricomycotina</taxon>
        <taxon>Agaricomycetes</taxon>
        <taxon>Agaricomycetidae</taxon>
        <taxon>Boletales</taxon>
        <taxon>Boletales incertae sedis</taxon>
        <taxon>Leucogyrophana</taxon>
    </lineage>
</organism>